<dbReference type="EMBL" id="WNJL01000012">
    <property type="protein sequence ID" value="NDU41665.1"/>
    <property type="molecule type" value="Genomic_DNA"/>
</dbReference>
<organism evidence="1">
    <name type="scientific">Acidithiobacillus ferrianus</name>
    <dbReference type="NCBI Taxonomy" id="2678518"/>
    <lineage>
        <taxon>Bacteria</taxon>
        <taxon>Pseudomonadati</taxon>
        <taxon>Pseudomonadota</taxon>
        <taxon>Acidithiobacillia</taxon>
        <taxon>Acidithiobacillales</taxon>
        <taxon>Acidithiobacillaceae</taxon>
        <taxon>Acidithiobacillus</taxon>
    </lineage>
</organism>
<reference evidence="1" key="1">
    <citation type="submission" date="2019-11" db="EMBL/GenBank/DDBJ databases">
        <title>Acidithiobacillus ferrianus sp. nov.: a facultatively anaerobic and extremely acidophilic chemolithoautotroph.</title>
        <authorList>
            <person name="Norris P.R."/>
            <person name="Falagan C."/>
            <person name="Moya-Beltran A."/>
            <person name="Castro M."/>
            <person name="Quatrini R."/>
            <person name="Johnson D.B."/>
        </authorList>
    </citation>
    <scope>NUCLEOTIDE SEQUENCE [LARGE SCALE GENOMIC DNA]</scope>
    <source>
        <strain evidence="1">MG</strain>
    </source>
</reference>
<proteinExistence type="predicted"/>
<protein>
    <recommendedName>
        <fullName evidence="2">Conjugal transfer protein TraD</fullName>
    </recommendedName>
</protein>
<dbReference type="InterPro" id="IPR009444">
    <property type="entry name" value="Conjugal_tfr_TraD_a-type"/>
</dbReference>
<sequence length="151" mass="16797">MMPICYRSFDIGRGPHFVKNEENHMNSQAEKAETRYLAALESAKRAQETLIGIRKKQDRKKRTAARKSINHKRFLAGGLIEIAGLLETDKGLLLGGLMALAKTLNDPAQDATLVIWKQHGETELAQREAMCFKKAINKAAEEKHPGAAAME</sequence>
<dbReference type="RefSeq" id="WP_423856206.1">
    <property type="nucleotide sequence ID" value="NZ_CP127524.1"/>
</dbReference>
<accession>A0A845U820</accession>
<dbReference type="Pfam" id="PF06412">
    <property type="entry name" value="TraD"/>
    <property type="match status" value="1"/>
</dbReference>
<evidence type="ECO:0008006" key="2">
    <source>
        <dbReference type="Google" id="ProtNLM"/>
    </source>
</evidence>
<dbReference type="AlphaFoldDB" id="A0A845U820"/>
<gene>
    <name evidence="1" type="ORF">GL267_03080</name>
</gene>
<comment type="caution">
    <text evidence="1">The sequence shown here is derived from an EMBL/GenBank/DDBJ whole genome shotgun (WGS) entry which is preliminary data.</text>
</comment>
<name>A0A845U820_9PROT</name>
<evidence type="ECO:0000313" key="1">
    <source>
        <dbReference type="EMBL" id="NDU41665.1"/>
    </source>
</evidence>